<dbReference type="PANTHER" id="PTHR22916:SF3">
    <property type="entry name" value="UDP-GLCNAC:BETAGAL BETA-1,3-N-ACETYLGLUCOSAMINYLTRANSFERASE-LIKE PROTEIN 1"/>
    <property type="match status" value="1"/>
</dbReference>
<evidence type="ECO:0000259" key="1">
    <source>
        <dbReference type="Pfam" id="PF00535"/>
    </source>
</evidence>
<reference evidence="3" key="1">
    <citation type="submission" date="2018-02" db="EMBL/GenBank/DDBJ databases">
        <authorList>
            <person name="Clavel T."/>
            <person name="Strowig T."/>
        </authorList>
    </citation>
    <scope>NUCLEOTIDE SEQUENCE [LARGE SCALE GENOMIC DNA]</scope>
    <source>
        <strain evidence="3">DSM 100764</strain>
    </source>
</reference>
<dbReference type="Pfam" id="PF00535">
    <property type="entry name" value="Glycos_transf_2"/>
    <property type="match status" value="1"/>
</dbReference>
<dbReference type="EMBL" id="PUBV01000044">
    <property type="protein sequence ID" value="PWB05933.1"/>
    <property type="molecule type" value="Genomic_DNA"/>
</dbReference>
<protein>
    <submittedName>
        <fullName evidence="2">Glycosyltransferase family 2 protein</fullName>
    </submittedName>
</protein>
<dbReference type="Gene3D" id="3.90.550.10">
    <property type="entry name" value="Spore Coat Polysaccharide Biosynthesis Protein SpsA, Chain A"/>
    <property type="match status" value="1"/>
</dbReference>
<dbReference type="PANTHER" id="PTHR22916">
    <property type="entry name" value="GLYCOSYLTRANSFERASE"/>
    <property type="match status" value="1"/>
</dbReference>
<sequence>MKDYGLVSIITPSYNSSKFIGETIESIQAQTYKHWELLIADDCSTDETRSIVEKYAVNDSRIRLFVLEQNSGAGVARNKAIENASGRYIAFCDSDDLWLPGKLEKQLDFMNGMGCALSHTSYLTCDESSNITGIIVCRKKETLKTMLGDDKMGFLTVMYDVSKIGCKPFMPDLRKRQDWAYKLIILNICDVAYGMKEPLSIYRHTSGSLSNNKLGLVKYNIAVYTDVLKWNKIRAYMYFMFFFVPKYIIKKRLQHYVNG</sequence>
<accession>A0A2V1IT83</accession>
<evidence type="ECO:0000313" key="2">
    <source>
        <dbReference type="EMBL" id="PWB05933.1"/>
    </source>
</evidence>
<name>A0A2V1IT83_9BACT</name>
<keyword evidence="3" id="KW-1185">Reference proteome</keyword>
<comment type="caution">
    <text evidence="2">The sequence shown here is derived from an EMBL/GenBank/DDBJ whole genome shotgun (WGS) entry which is preliminary data.</text>
</comment>
<dbReference type="SUPFAM" id="SSF53448">
    <property type="entry name" value="Nucleotide-diphospho-sugar transferases"/>
    <property type="match status" value="1"/>
</dbReference>
<organism evidence="2 3">
    <name type="scientific">Paramuribaculum intestinale</name>
    <dbReference type="NCBI Taxonomy" id="2094151"/>
    <lineage>
        <taxon>Bacteria</taxon>
        <taxon>Pseudomonadati</taxon>
        <taxon>Bacteroidota</taxon>
        <taxon>Bacteroidia</taxon>
        <taxon>Bacteroidales</taxon>
        <taxon>Muribaculaceae</taxon>
        <taxon>Paramuribaculum</taxon>
    </lineage>
</organism>
<evidence type="ECO:0000313" key="3">
    <source>
        <dbReference type="Proteomes" id="UP000244925"/>
    </source>
</evidence>
<dbReference type="Proteomes" id="UP000244925">
    <property type="component" value="Unassembled WGS sequence"/>
</dbReference>
<proteinExistence type="predicted"/>
<dbReference type="CDD" id="cd00761">
    <property type="entry name" value="Glyco_tranf_GTA_type"/>
    <property type="match status" value="1"/>
</dbReference>
<gene>
    <name evidence="2" type="ORF">C5O25_11985</name>
</gene>
<dbReference type="GO" id="GO:0016758">
    <property type="term" value="F:hexosyltransferase activity"/>
    <property type="evidence" value="ECO:0007669"/>
    <property type="project" value="UniProtKB-ARBA"/>
</dbReference>
<dbReference type="AlphaFoldDB" id="A0A2V1IT83"/>
<dbReference type="InterPro" id="IPR029044">
    <property type="entry name" value="Nucleotide-diphossugar_trans"/>
</dbReference>
<feature type="domain" description="Glycosyltransferase 2-like" evidence="1">
    <location>
        <begin position="8"/>
        <end position="117"/>
    </location>
</feature>
<keyword evidence="2" id="KW-0808">Transferase</keyword>
<dbReference type="InterPro" id="IPR001173">
    <property type="entry name" value="Glyco_trans_2-like"/>
</dbReference>
<dbReference type="RefSeq" id="WP_107036953.1">
    <property type="nucleotide sequence ID" value="NZ_CAOLHR010000004.1"/>
</dbReference>